<accession>A0A9N6YJL6</accession>
<keyword evidence="5 9" id="KW-0694">RNA-binding</keyword>
<dbReference type="GO" id="GO:0003723">
    <property type="term" value="F:RNA binding"/>
    <property type="evidence" value="ECO:0007669"/>
    <property type="project" value="UniProtKB-UniRule"/>
</dbReference>
<organism evidence="10">
    <name type="scientific">Vincetoxicum virus 1</name>
    <dbReference type="NCBI Taxonomy" id="2977998"/>
    <lineage>
        <taxon>Viruses</taxon>
        <taxon>Riboviria</taxon>
        <taxon>Orthornavirae</taxon>
        <taxon>Negarnaviricota</taxon>
        <taxon>Haploviricotina</taxon>
        <taxon>Monjiviricetes</taxon>
        <taxon>Mononegavirales</taxon>
        <taxon>Rhabdoviridae</taxon>
    </lineage>
</organism>
<protein>
    <recommendedName>
        <fullName evidence="1 9">Nucleoprotein</fullName>
        <shortName evidence="9">NP</shortName>
        <shortName evidence="9">Protein N</shortName>
    </recommendedName>
    <alternativeName>
        <fullName evidence="8 9">Nucleocapsid protein</fullName>
    </alternativeName>
</protein>
<comment type="subcellular location">
    <subcellularLocation>
        <location evidence="9">Virion</location>
    </subcellularLocation>
    <subcellularLocation>
        <location evidence="9">Host cytoplasm</location>
    </subcellularLocation>
</comment>
<dbReference type="EMBL" id="BK061824">
    <property type="protein sequence ID" value="DAZ90864.1"/>
    <property type="molecule type" value="Viral_cRNA"/>
</dbReference>
<evidence type="ECO:0000313" key="10">
    <source>
        <dbReference type="EMBL" id="DAZ90864.1"/>
    </source>
</evidence>
<comment type="function">
    <text evidence="9">Encapsidates the genome, protecting it from nucleases. The encapsidated genomic RNA is termed the nucleocapsid (NC) and serves as template for viral transcription and replication.</text>
</comment>
<comment type="similarity">
    <text evidence="9">Belongs to the nucleorhabdovirus nucleocapsid protein family.</text>
</comment>
<reference evidence="10" key="1">
    <citation type="journal article" date="2022" name="bioRxiv">
        <title>Unlocking the hidden genetic diversity of varicosaviruses, the neglected plant rhabdoviruses.</title>
        <authorList>
            <person name="Bejerman N."/>
            <person name="Dietzgen R.G."/>
            <person name="Debat H."/>
        </authorList>
    </citation>
    <scope>NUCLEOTIDE SEQUENCE</scope>
</reference>
<keyword evidence="6 9" id="KW-0543">Viral nucleoprotein</keyword>
<proteinExistence type="inferred from homology"/>
<keyword evidence="4 9" id="KW-0946">Virion</keyword>
<evidence type="ECO:0000256" key="3">
    <source>
        <dbReference type="ARBA" id="ARBA00022561"/>
    </source>
</evidence>
<dbReference type="GO" id="GO:0019029">
    <property type="term" value="C:helical viral capsid"/>
    <property type="evidence" value="ECO:0007669"/>
    <property type="project" value="UniProtKB-UniRule"/>
</dbReference>
<keyword evidence="9" id="KW-1035">Host cytoplasm</keyword>
<dbReference type="GO" id="GO:0030430">
    <property type="term" value="C:host cell cytoplasm"/>
    <property type="evidence" value="ECO:0007669"/>
    <property type="project" value="UniProtKB-SubCell"/>
</dbReference>
<evidence type="ECO:0000256" key="1">
    <source>
        <dbReference type="ARBA" id="ARBA00014389"/>
    </source>
</evidence>
<sequence>MSQLLEGLRKARAESAARAEQAAQAPREPLYAGLVPPEYTRVIDAAQGSGWADIMKQMEITVPLLPQELREVPELNTDVTSHNDFIDTQWSTKDAIVLKMLENDEVIQLGRQLIGSLADGVSQRLVGSIFQIAFQLKRPDIGTSTRLLPEVDELGKPSDFGLDALDTGKSESLGAYVAPTEEGSPEIIAQGYAYLATSLLKMFTRSAENYDKSWTHITGGFRKFYSRPIPITGVTPSLGVIRQIHDHFSISVLMKATLYRLLYNANKTGEISNVQKYLYDIHLSHTGMHAVPMAYKICLCMSCTPGDLLRVMYARRFLPQIKALVEAFKLMKNKDANHQRQMWKYGRIFDSNFFAALQTRACPKFGFLMACILKRESAQAHAGILEIKQFEEIGEEDREKLQEGSKLLIRALNKIVNADEQSLIANILFV</sequence>
<keyword evidence="7 9" id="KW-0687">Ribonucleoprotein</keyword>
<dbReference type="GO" id="GO:0019013">
    <property type="term" value="C:viral nucleocapsid"/>
    <property type="evidence" value="ECO:0007669"/>
    <property type="project" value="UniProtKB-UniRule"/>
</dbReference>
<dbReference type="Pfam" id="PF03216">
    <property type="entry name" value="Rhabdo_ncap_2"/>
    <property type="match status" value="1"/>
</dbReference>
<keyword evidence="3 9" id="KW-0167">Capsid protein</keyword>
<evidence type="ECO:0000256" key="8">
    <source>
        <dbReference type="ARBA" id="ARBA00033344"/>
    </source>
</evidence>
<evidence type="ECO:0000256" key="9">
    <source>
        <dbReference type="RuleBase" id="RU369108"/>
    </source>
</evidence>
<evidence type="ECO:0000256" key="6">
    <source>
        <dbReference type="ARBA" id="ARBA00023086"/>
    </source>
</evidence>
<dbReference type="InterPro" id="IPR004902">
    <property type="entry name" value="Rhabdo_ncap_2"/>
</dbReference>
<evidence type="ECO:0000256" key="2">
    <source>
        <dbReference type="ARBA" id="ARBA00022497"/>
    </source>
</evidence>
<name>A0A9N6YJL6_9RHAB</name>
<evidence type="ECO:0000256" key="5">
    <source>
        <dbReference type="ARBA" id="ARBA00022884"/>
    </source>
</evidence>
<dbReference type="GO" id="GO:1990904">
    <property type="term" value="C:ribonucleoprotein complex"/>
    <property type="evidence" value="ECO:0007669"/>
    <property type="project" value="UniProtKB-UniRule"/>
</dbReference>
<comment type="subunit">
    <text evidence="9">Homomultimerizes to form the nucleocapsid. Binds to viral genomic RNA.</text>
</comment>
<keyword evidence="2 9" id="KW-1139">Helical capsid protein</keyword>
<evidence type="ECO:0000256" key="7">
    <source>
        <dbReference type="ARBA" id="ARBA00023274"/>
    </source>
</evidence>
<evidence type="ECO:0000256" key="4">
    <source>
        <dbReference type="ARBA" id="ARBA00022844"/>
    </source>
</evidence>